<evidence type="ECO:0008006" key="4">
    <source>
        <dbReference type="Google" id="ProtNLM"/>
    </source>
</evidence>
<evidence type="ECO:0000313" key="2">
    <source>
        <dbReference type="EMBL" id="BBH50672.1"/>
    </source>
</evidence>
<evidence type="ECO:0000313" key="3">
    <source>
        <dbReference type="Proteomes" id="UP000273154"/>
    </source>
</evidence>
<feature type="transmembrane region" description="Helical" evidence="1">
    <location>
        <begin position="21"/>
        <end position="44"/>
    </location>
</feature>
<dbReference type="KEGG" id="pcat:Pcatena_12590"/>
<dbReference type="RefSeq" id="WP_126422671.1">
    <property type="nucleotide sequence ID" value="NZ_AP019367.1"/>
</dbReference>
<proteinExistence type="predicted"/>
<dbReference type="EMBL" id="AP019367">
    <property type="protein sequence ID" value="BBH50672.1"/>
    <property type="molecule type" value="Genomic_DNA"/>
</dbReference>
<dbReference type="Proteomes" id="UP000273154">
    <property type="component" value="Chromosome"/>
</dbReference>
<keyword evidence="3" id="KW-1185">Reference proteome</keyword>
<gene>
    <name evidence="2" type="ORF">Pcatena_12590</name>
</gene>
<dbReference type="GeneID" id="88849395"/>
<reference evidence="3" key="1">
    <citation type="submission" date="2018-11" db="EMBL/GenBank/DDBJ databases">
        <title>Comparative genomics of Parolsenella catena and Libanicoccus massiliensis: Reclassification of Libanicoccus massiliensis as Parolsenella massiliensis comb. nov.</title>
        <authorList>
            <person name="Sakamoto M."/>
            <person name="Ikeyama N."/>
            <person name="Murakami T."/>
            <person name="Mori H."/>
            <person name="Yuki M."/>
            <person name="Ohkuma M."/>
        </authorList>
    </citation>
    <scope>NUCLEOTIDE SEQUENCE [LARGE SCALE GENOMIC DNA]</scope>
    <source>
        <strain evidence="3">JCM 31932</strain>
    </source>
</reference>
<evidence type="ECO:0000256" key="1">
    <source>
        <dbReference type="SAM" id="Phobius"/>
    </source>
</evidence>
<accession>A0A3G9K6E9</accession>
<keyword evidence="1" id="KW-1133">Transmembrane helix</keyword>
<name>A0A3G9K6E9_9ACTN</name>
<dbReference type="AlphaFoldDB" id="A0A3G9K6E9"/>
<sequence>MREGKRRPSCLAVDEAGQSSVEYALVLGAFLALVLALGLVWSVVGQGGLQRASERAASHAIEGAGAVDGIRDLVLF</sequence>
<protein>
    <recommendedName>
        <fullName evidence="4">Pilus assembly protein</fullName>
    </recommendedName>
</protein>
<organism evidence="2 3">
    <name type="scientific">Parolsenella catena</name>
    <dbReference type="NCBI Taxonomy" id="2003188"/>
    <lineage>
        <taxon>Bacteria</taxon>
        <taxon>Bacillati</taxon>
        <taxon>Actinomycetota</taxon>
        <taxon>Coriobacteriia</taxon>
        <taxon>Coriobacteriales</taxon>
        <taxon>Atopobiaceae</taxon>
        <taxon>Parolsenella</taxon>
    </lineage>
</organism>
<keyword evidence="1" id="KW-0812">Transmembrane</keyword>
<keyword evidence="1" id="KW-0472">Membrane</keyword>